<proteinExistence type="predicted"/>
<dbReference type="AlphaFoldDB" id="A0A0G1A403"/>
<name>A0A0G1A403_9BACT</name>
<evidence type="ECO:0008006" key="4">
    <source>
        <dbReference type="Google" id="ProtNLM"/>
    </source>
</evidence>
<dbReference type="InterPro" id="IPR021655">
    <property type="entry name" value="Put_metal-bd"/>
</dbReference>
<dbReference type="EMBL" id="LCDO01000022">
    <property type="protein sequence ID" value="KKS55772.1"/>
    <property type="molecule type" value="Genomic_DNA"/>
</dbReference>
<protein>
    <recommendedName>
        <fullName evidence="4">Regulator of chromosome condensation</fullName>
    </recommendedName>
</protein>
<evidence type="ECO:0000313" key="2">
    <source>
        <dbReference type="EMBL" id="KKS55772.1"/>
    </source>
</evidence>
<dbReference type="Proteomes" id="UP000034837">
    <property type="component" value="Unassembled WGS sequence"/>
</dbReference>
<sequence length="792" mass="82263">MKRYLLILVLVLFAIACESRTTVGPKPYGVNVSMVLKDSDGKPILCASDSDCDGLVAKDKCIYGTACINKQCEELIVGSCCETDGKDIICPAFVACGNDEECDDNNQCTDDVCNTYLFDGVCTHSPINLGATYCGVGACANSAPTCKNGELNTEQCQPLAPLSESCNQLDDDCDGTTDEGANACNGVCELAHQPGAACDGVDTDLCVDDAYACTGLNAVACSVGADNAESCNQLDDDCDGTIDEGANACNGVCVLAHQPGAACDSASDLDLCPDDVYACDGSNDVTCVWGGDEDAESCNQLDDDCDGVTDEEGAVGCTIYYYDGDADGFGVAENTKCFCAPTGNYTAIVADDCDDSNNIVYPGATELCNNNDDNCDEDIDEVFSVGGDCDGADADLCEHGTYTCKPDGSGVECLNEAPVNIVEICDNKDNDCDGAVDEGNPGGGADCGQSDVGECQLGELVCVKGAVICAGAMNPSEEICDGLDNDCDGVTNEDDVCSTCNNPTGEIACNGGPFAGAMGDENSLDEYSCKPLLNESGSEAVFTFNSNLGGLEVTVLPINLDPATADLDVFILDSCAASDCLEYGNKSATWNSEIGTDYFVVVDGYKGAKADFDLQVICKETACGDGLDNDADGKKDCADSDCKCVVENCVNGVDDDADGKKDCADSDCKFVTVCLPTCQPLDDIVCNESKVGTTVGAANFMSGYDCTPFDESGPEAVYEFTAPFTGSATVSVSSSTDLDPVVLKGICQANQCVAFGNSSATFQMVKEEVFYLVADGYNGNQGDYSLSLTCKQ</sequence>
<gene>
    <name evidence="2" type="ORF">UV20_C0022G0002</name>
</gene>
<organism evidence="2 3">
    <name type="scientific">Candidatus Magasanikbacteria bacterium GW2011_GWA2_42_32</name>
    <dbReference type="NCBI Taxonomy" id="1619039"/>
    <lineage>
        <taxon>Bacteria</taxon>
        <taxon>Candidatus Magasanikiibacteriota</taxon>
    </lineage>
</organism>
<evidence type="ECO:0000256" key="1">
    <source>
        <dbReference type="SAM" id="SignalP"/>
    </source>
</evidence>
<reference evidence="2 3" key="1">
    <citation type="journal article" date="2015" name="Nature">
        <title>rRNA introns, odd ribosomes, and small enigmatic genomes across a large radiation of phyla.</title>
        <authorList>
            <person name="Brown C.T."/>
            <person name="Hug L.A."/>
            <person name="Thomas B.C."/>
            <person name="Sharon I."/>
            <person name="Castelle C.J."/>
            <person name="Singh A."/>
            <person name="Wilkins M.J."/>
            <person name="Williams K.H."/>
            <person name="Banfield J.F."/>
        </authorList>
    </citation>
    <scope>NUCLEOTIDE SEQUENCE [LARGE SCALE GENOMIC DNA]</scope>
</reference>
<accession>A0A0G1A403</accession>
<feature type="signal peptide" evidence="1">
    <location>
        <begin position="1"/>
        <end position="16"/>
    </location>
</feature>
<feature type="chain" id="PRO_5002535743" description="Regulator of chromosome condensation" evidence="1">
    <location>
        <begin position="17"/>
        <end position="792"/>
    </location>
</feature>
<dbReference type="PATRIC" id="fig|1619039.3.peg.1192"/>
<dbReference type="Pfam" id="PF11617">
    <property type="entry name" value="Cu-binding_MopE"/>
    <property type="match status" value="7"/>
</dbReference>
<evidence type="ECO:0000313" key="3">
    <source>
        <dbReference type="Proteomes" id="UP000034837"/>
    </source>
</evidence>
<keyword evidence="1" id="KW-0732">Signal</keyword>
<dbReference type="PROSITE" id="PS51257">
    <property type="entry name" value="PROKAR_LIPOPROTEIN"/>
    <property type="match status" value="1"/>
</dbReference>
<comment type="caution">
    <text evidence="2">The sequence shown here is derived from an EMBL/GenBank/DDBJ whole genome shotgun (WGS) entry which is preliminary data.</text>
</comment>